<dbReference type="EMBL" id="DXEK01000172">
    <property type="protein sequence ID" value="HIX78019.1"/>
    <property type="molecule type" value="Genomic_DNA"/>
</dbReference>
<reference evidence="3" key="1">
    <citation type="journal article" date="2021" name="PeerJ">
        <title>Extensive microbial diversity within the chicken gut microbiome revealed by metagenomics and culture.</title>
        <authorList>
            <person name="Gilroy R."/>
            <person name="Ravi A."/>
            <person name="Getino M."/>
            <person name="Pursley I."/>
            <person name="Horton D.L."/>
            <person name="Alikhan N.F."/>
            <person name="Baker D."/>
            <person name="Gharbi K."/>
            <person name="Hall N."/>
            <person name="Watson M."/>
            <person name="Adriaenssens E.M."/>
            <person name="Foster-Nyarko E."/>
            <person name="Jarju S."/>
            <person name="Secka A."/>
            <person name="Antonio M."/>
            <person name="Oren A."/>
            <person name="Chaudhuri R.R."/>
            <person name="La Ragione R."/>
            <person name="Hildebrand F."/>
            <person name="Pallen M.J."/>
        </authorList>
    </citation>
    <scope>NUCLEOTIDE SEQUENCE</scope>
    <source>
        <strain evidence="3">CHK183-1962</strain>
    </source>
</reference>
<name>A0A9D1XEY5_9FIRM</name>
<evidence type="ECO:0000313" key="3">
    <source>
        <dbReference type="EMBL" id="HIX78019.1"/>
    </source>
</evidence>
<dbReference type="InterPro" id="IPR001466">
    <property type="entry name" value="Beta-lactam-related"/>
</dbReference>
<dbReference type="InterPro" id="IPR012338">
    <property type="entry name" value="Beta-lactam/transpept-like"/>
</dbReference>
<dbReference type="AlphaFoldDB" id="A0A9D1XEY5"/>
<comment type="caution">
    <text evidence="3">The sequence shown here is derived from an EMBL/GenBank/DDBJ whole genome shotgun (WGS) entry which is preliminary data.</text>
</comment>
<proteinExistence type="predicted"/>
<dbReference type="Proteomes" id="UP000886890">
    <property type="component" value="Unassembled WGS sequence"/>
</dbReference>
<protein>
    <submittedName>
        <fullName evidence="3">Beta-lactamase family protein</fullName>
    </submittedName>
</protein>
<dbReference type="Gene3D" id="3.40.710.10">
    <property type="entry name" value="DD-peptidase/beta-lactamase superfamily"/>
    <property type="match status" value="1"/>
</dbReference>
<dbReference type="SUPFAM" id="SSF56601">
    <property type="entry name" value="beta-lactamase/transpeptidase-like"/>
    <property type="match status" value="1"/>
</dbReference>
<feature type="domain" description="Beta-lactamase-related" evidence="2">
    <location>
        <begin position="65"/>
        <end position="331"/>
    </location>
</feature>
<organism evidence="3 4">
    <name type="scientific">Candidatus Fusicatenibacter merdavium</name>
    <dbReference type="NCBI Taxonomy" id="2838600"/>
    <lineage>
        <taxon>Bacteria</taxon>
        <taxon>Bacillati</taxon>
        <taxon>Bacillota</taxon>
        <taxon>Clostridia</taxon>
        <taxon>Lachnospirales</taxon>
        <taxon>Lachnospiraceae</taxon>
        <taxon>Fusicatenibacter</taxon>
    </lineage>
</organism>
<sequence>MSAREQLNTIEMVWELINGTTGHLGRTDYTPQKTEISPPFDGSCFAAATPESQGISSGSLAALIRELADAEQTDMHHLLILRHGKKICECNFSPYRSGIWHATYSLCKSITGMAIGFLEAEGKVSLDEDIHKIFEERMGLLQKIFRPTITVEDLLTMQSGVDFNEMGAVSGNDWVSGFLDAPVRGTPGTVFEYNSMNSYMLSAIVTERTGRSMMEYLKPRLWEPLGIRHVFWESCPAGITKGGWGLFLCPEDAAKLGQLYLQKGVWEGKRVLPEGWVERSTSVHANPQERMGRYGYGYQIWMEERPGSYAFNGMLGQNVLVLPDLEMVVVTNAGSNELFVNCELLRILRKYFGKEFRAAERLPEDDQKRRKLEILQRKAEGIRREQMLIRRGGWKNHCPGRRDNGSDAGWQKLAADRMFRMKDGHVGLFPLAMQVFHNNFSNGIQKMGFQWKNGKLFLLLEEGKDRHRIELGRNGAAVSVVEVNQEKYLVGATGEFAVNEDGIWVLKIGIAFLEEAMRRSLRVYFHGDQIEVHWNESPGRALIMEGLESIMSAMAGKFLSFLKENGADEMIHLLMERTIEPVVFGVPDQPEDGEKENGDGSAIESETGLKETTGAEQEPGTERSPGGTESSQEK</sequence>
<dbReference type="PANTHER" id="PTHR43283">
    <property type="entry name" value="BETA-LACTAMASE-RELATED"/>
    <property type="match status" value="1"/>
</dbReference>
<dbReference type="PANTHER" id="PTHR43283:SF7">
    <property type="entry name" value="BETA-LACTAMASE-RELATED DOMAIN-CONTAINING PROTEIN"/>
    <property type="match status" value="1"/>
</dbReference>
<accession>A0A9D1XEY5</accession>
<feature type="region of interest" description="Disordered" evidence="1">
    <location>
        <begin position="584"/>
        <end position="634"/>
    </location>
</feature>
<gene>
    <name evidence="3" type="ORF">H9734_10555</name>
</gene>
<dbReference type="Pfam" id="PF00144">
    <property type="entry name" value="Beta-lactamase"/>
    <property type="match status" value="1"/>
</dbReference>
<dbReference type="InterPro" id="IPR050789">
    <property type="entry name" value="Diverse_Enzym_Activities"/>
</dbReference>
<evidence type="ECO:0000256" key="1">
    <source>
        <dbReference type="SAM" id="MobiDB-lite"/>
    </source>
</evidence>
<evidence type="ECO:0000313" key="4">
    <source>
        <dbReference type="Proteomes" id="UP000886890"/>
    </source>
</evidence>
<reference evidence="3" key="2">
    <citation type="submission" date="2021-04" db="EMBL/GenBank/DDBJ databases">
        <authorList>
            <person name="Gilroy R."/>
        </authorList>
    </citation>
    <scope>NUCLEOTIDE SEQUENCE</scope>
    <source>
        <strain evidence="3">CHK183-1962</strain>
    </source>
</reference>
<evidence type="ECO:0000259" key="2">
    <source>
        <dbReference type="Pfam" id="PF00144"/>
    </source>
</evidence>